<name>A0AAE1AV71_9GAST</name>
<organism evidence="2 3">
    <name type="scientific">Elysia crispata</name>
    <name type="common">lettuce slug</name>
    <dbReference type="NCBI Taxonomy" id="231223"/>
    <lineage>
        <taxon>Eukaryota</taxon>
        <taxon>Metazoa</taxon>
        <taxon>Spiralia</taxon>
        <taxon>Lophotrochozoa</taxon>
        <taxon>Mollusca</taxon>
        <taxon>Gastropoda</taxon>
        <taxon>Heterobranchia</taxon>
        <taxon>Euthyneura</taxon>
        <taxon>Panpulmonata</taxon>
        <taxon>Sacoglossa</taxon>
        <taxon>Placobranchoidea</taxon>
        <taxon>Plakobranchidae</taxon>
        <taxon>Elysia</taxon>
    </lineage>
</organism>
<sequence>MGGTRSGNPRRKPFSPAGCRHGRLLPEPKPRRARRALIWRVICLVPSVGVAGSKELISGLSLALHMFDLFMNGAGGCEPE</sequence>
<dbReference type="AlphaFoldDB" id="A0AAE1AV71"/>
<dbReference type="Proteomes" id="UP001283361">
    <property type="component" value="Unassembled WGS sequence"/>
</dbReference>
<accession>A0AAE1AV71</accession>
<evidence type="ECO:0000313" key="3">
    <source>
        <dbReference type="Proteomes" id="UP001283361"/>
    </source>
</evidence>
<proteinExistence type="predicted"/>
<evidence type="ECO:0000256" key="1">
    <source>
        <dbReference type="SAM" id="MobiDB-lite"/>
    </source>
</evidence>
<keyword evidence="3" id="KW-1185">Reference proteome</keyword>
<reference evidence="2" key="1">
    <citation type="journal article" date="2023" name="G3 (Bethesda)">
        <title>A reference genome for the long-term kleptoplast-retaining sea slug Elysia crispata morphotype clarki.</title>
        <authorList>
            <person name="Eastman K.E."/>
            <person name="Pendleton A.L."/>
            <person name="Shaikh M.A."/>
            <person name="Suttiyut T."/>
            <person name="Ogas R."/>
            <person name="Tomko P."/>
            <person name="Gavelis G."/>
            <person name="Widhalm J.R."/>
            <person name="Wisecaver J.H."/>
        </authorList>
    </citation>
    <scope>NUCLEOTIDE SEQUENCE</scope>
    <source>
        <strain evidence="2">ECLA1</strain>
    </source>
</reference>
<evidence type="ECO:0000313" key="2">
    <source>
        <dbReference type="EMBL" id="KAK3793911.1"/>
    </source>
</evidence>
<feature type="region of interest" description="Disordered" evidence="1">
    <location>
        <begin position="1"/>
        <end position="27"/>
    </location>
</feature>
<comment type="caution">
    <text evidence="2">The sequence shown here is derived from an EMBL/GenBank/DDBJ whole genome shotgun (WGS) entry which is preliminary data.</text>
</comment>
<dbReference type="EMBL" id="JAWDGP010001166">
    <property type="protein sequence ID" value="KAK3793911.1"/>
    <property type="molecule type" value="Genomic_DNA"/>
</dbReference>
<protein>
    <submittedName>
        <fullName evidence="2">Uncharacterized protein</fullName>
    </submittedName>
</protein>
<gene>
    <name evidence="2" type="ORF">RRG08_033487</name>
</gene>